<proteinExistence type="inferred from homology"/>
<keyword evidence="8" id="KW-1185">Reference proteome</keyword>
<dbReference type="PANTHER" id="PTHR12815">
    <property type="entry name" value="SORTING AND ASSEMBLY MACHINERY SAMM50 PROTEIN FAMILY MEMBER"/>
    <property type="match status" value="1"/>
</dbReference>
<evidence type="ECO:0000313" key="7">
    <source>
        <dbReference type="EMBL" id="KAG5673774.1"/>
    </source>
</evidence>
<feature type="domain" description="Bacterial surface antigen (D15)" evidence="6">
    <location>
        <begin position="130"/>
        <end position="443"/>
    </location>
</feature>
<accession>A0A9J6BWZ9</accession>
<dbReference type="GO" id="GO:0045040">
    <property type="term" value="P:protein insertion into mitochondrial outer membrane"/>
    <property type="evidence" value="ECO:0007669"/>
    <property type="project" value="TreeGrafter"/>
</dbReference>
<evidence type="ECO:0000256" key="4">
    <source>
        <dbReference type="ARBA" id="ARBA00022692"/>
    </source>
</evidence>
<dbReference type="EMBL" id="JADBJN010000003">
    <property type="protein sequence ID" value="KAG5673774.1"/>
    <property type="molecule type" value="Genomic_DNA"/>
</dbReference>
<evidence type="ECO:0000259" key="6">
    <source>
        <dbReference type="Pfam" id="PF01103"/>
    </source>
</evidence>
<keyword evidence="5" id="KW-0472">Membrane</keyword>
<evidence type="ECO:0000256" key="2">
    <source>
        <dbReference type="ARBA" id="ARBA00010913"/>
    </source>
</evidence>
<dbReference type="PANTHER" id="PTHR12815:SF18">
    <property type="entry name" value="SORTING AND ASSEMBLY MACHINERY COMPONENT 50 HOMOLOG"/>
    <property type="match status" value="1"/>
</dbReference>
<name>A0A9J6BWZ9_POLVA</name>
<dbReference type="OrthoDB" id="1724197at2759"/>
<gene>
    <name evidence="7" type="ORF">PVAND_003794</name>
</gene>
<comment type="subcellular location">
    <subcellularLocation>
        <location evidence="1">Mitochondrion outer membrane</location>
        <topology evidence="1">Multi-pass membrane protein</topology>
    </subcellularLocation>
</comment>
<sequence length="444" mass="50225">MGSGKSKDSTTSNSAGVDFKNFKARVAKININGLDRTKDDYIQRACKNLFASKNFQDVLLETNYAYENLMELGIFKNLHAFIDTDKSKDASHHGYVVSFDGDELPRITGTIGTEIGQNDGALTAELTSPNIFGRGERASIHYSYSYIKATELNFKFLKPFYHKSLGDYKPETSLSIFRHSNVFPWSRFRSDHSGFLLDLSFLAPLSITHSFQYEFGVKEIYASNKQTPFFIRQECGPRLNSVFRHIGAFDSRDERVFPTQGIYIRTTSEIIGDRLSKYGAMKFDTHGEVNVPLFAGMSLQLCGRIGRIFEDAKVMKPLPIDSLFFLGGPTTLRGFELAGAGSYQDGVPKGSKLYWATGLHLWTPLPFNQYFGSFGDLFRTHFFYNFGNCETLSLDNVRTACGVGIAFRIGERARIEFNYCYPLKKQKSDKTVKNFQFAIGYEFL</sequence>
<dbReference type="InterPro" id="IPR000184">
    <property type="entry name" value="Bac_surfAg_D15"/>
</dbReference>
<dbReference type="Proteomes" id="UP001107558">
    <property type="component" value="Chromosome 3"/>
</dbReference>
<evidence type="ECO:0000256" key="5">
    <source>
        <dbReference type="ARBA" id="ARBA00023136"/>
    </source>
</evidence>
<dbReference type="Pfam" id="PF01103">
    <property type="entry name" value="Omp85"/>
    <property type="match status" value="1"/>
</dbReference>
<evidence type="ECO:0000256" key="3">
    <source>
        <dbReference type="ARBA" id="ARBA00022452"/>
    </source>
</evidence>
<dbReference type="Gene3D" id="2.40.160.50">
    <property type="entry name" value="membrane protein fhac: a member of the omp85/tpsb transporter family"/>
    <property type="match status" value="1"/>
</dbReference>
<reference evidence="7" key="1">
    <citation type="submission" date="2021-03" db="EMBL/GenBank/DDBJ databases">
        <title>Chromosome level genome of the anhydrobiotic midge Polypedilum vanderplanki.</title>
        <authorList>
            <person name="Yoshida Y."/>
            <person name="Kikawada T."/>
            <person name="Gusev O."/>
        </authorList>
    </citation>
    <scope>NUCLEOTIDE SEQUENCE</scope>
    <source>
        <strain evidence="7">NIAS01</strain>
        <tissue evidence="7">Whole body or cell culture</tissue>
    </source>
</reference>
<dbReference type="AlphaFoldDB" id="A0A9J6BWZ9"/>
<comment type="similarity">
    <text evidence="2">Belongs to the SAM50/omp85 family.</text>
</comment>
<keyword evidence="3" id="KW-1134">Transmembrane beta strand</keyword>
<dbReference type="GO" id="GO:0005741">
    <property type="term" value="C:mitochondrial outer membrane"/>
    <property type="evidence" value="ECO:0007669"/>
    <property type="project" value="UniProtKB-SubCell"/>
</dbReference>
<dbReference type="InterPro" id="IPR039910">
    <property type="entry name" value="D15-like"/>
</dbReference>
<comment type="caution">
    <text evidence="7">The sequence shown here is derived from an EMBL/GenBank/DDBJ whole genome shotgun (WGS) entry which is preliminary data.</text>
</comment>
<evidence type="ECO:0000313" key="8">
    <source>
        <dbReference type="Proteomes" id="UP001107558"/>
    </source>
</evidence>
<organism evidence="7 8">
    <name type="scientific">Polypedilum vanderplanki</name>
    <name type="common">Sleeping chironomid midge</name>
    <dbReference type="NCBI Taxonomy" id="319348"/>
    <lineage>
        <taxon>Eukaryota</taxon>
        <taxon>Metazoa</taxon>
        <taxon>Ecdysozoa</taxon>
        <taxon>Arthropoda</taxon>
        <taxon>Hexapoda</taxon>
        <taxon>Insecta</taxon>
        <taxon>Pterygota</taxon>
        <taxon>Neoptera</taxon>
        <taxon>Endopterygota</taxon>
        <taxon>Diptera</taxon>
        <taxon>Nematocera</taxon>
        <taxon>Chironomoidea</taxon>
        <taxon>Chironomidae</taxon>
        <taxon>Chironominae</taxon>
        <taxon>Polypedilum</taxon>
        <taxon>Polypedilum</taxon>
    </lineage>
</organism>
<dbReference type="GO" id="GO:0033108">
    <property type="term" value="P:mitochondrial respiratory chain complex assembly"/>
    <property type="evidence" value="ECO:0007669"/>
    <property type="project" value="TreeGrafter"/>
</dbReference>
<evidence type="ECO:0000256" key="1">
    <source>
        <dbReference type="ARBA" id="ARBA00004374"/>
    </source>
</evidence>
<keyword evidence="4" id="KW-0812">Transmembrane</keyword>
<protein>
    <recommendedName>
        <fullName evidence="6">Bacterial surface antigen (D15) domain-containing protein</fullName>
    </recommendedName>
</protein>